<evidence type="ECO:0000313" key="1">
    <source>
        <dbReference type="EMBL" id="GBP18039.1"/>
    </source>
</evidence>
<accession>A0A4C1TVK1</accession>
<sequence>MHMYHLRARAIGHSRPAGLIVGPSPVGLWRCYCVITVDPVQRRGHTKKARLDGIQELGVAFESNMSQQDESLNGCVVGADARLIDVLPSLSFP</sequence>
<comment type="caution">
    <text evidence="1">The sequence shown here is derived from an EMBL/GenBank/DDBJ whole genome shotgun (WGS) entry which is preliminary data.</text>
</comment>
<dbReference type="Proteomes" id="UP000299102">
    <property type="component" value="Unassembled WGS sequence"/>
</dbReference>
<gene>
    <name evidence="1" type="ORF">EVAR_16985_1</name>
</gene>
<keyword evidence="2" id="KW-1185">Reference proteome</keyword>
<name>A0A4C1TVK1_EUMVA</name>
<protein>
    <submittedName>
        <fullName evidence="1">Uncharacterized protein</fullName>
    </submittedName>
</protein>
<evidence type="ECO:0000313" key="2">
    <source>
        <dbReference type="Proteomes" id="UP000299102"/>
    </source>
</evidence>
<dbReference type="AlphaFoldDB" id="A0A4C1TVK1"/>
<organism evidence="1 2">
    <name type="scientific">Eumeta variegata</name>
    <name type="common">Bagworm moth</name>
    <name type="synonym">Eumeta japonica</name>
    <dbReference type="NCBI Taxonomy" id="151549"/>
    <lineage>
        <taxon>Eukaryota</taxon>
        <taxon>Metazoa</taxon>
        <taxon>Ecdysozoa</taxon>
        <taxon>Arthropoda</taxon>
        <taxon>Hexapoda</taxon>
        <taxon>Insecta</taxon>
        <taxon>Pterygota</taxon>
        <taxon>Neoptera</taxon>
        <taxon>Endopterygota</taxon>
        <taxon>Lepidoptera</taxon>
        <taxon>Glossata</taxon>
        <taxon>Ditrysia</taxon>
        <taxon>Tineoidea</taxon>
        <taxon>Psychidae</taxon>
        <taxon>Oiketicinae</taxon>
        <taxon>Eumeta</taxon>
    </lineage>
</organism>
<dbReference type="EMBL" id="BGZK01000092">
    <property type="protein sequence ID" value="GBP18039.1"/>
    <property type="molecule type" value="Genomic_DNA"/>
</dbReference>
<reference evidence="1 2" key="1">
    <citation type="journal article" date="2019" name="Commun. Biol.">
        <title>The bagworm genome reveals a unique fibroin gene that provides high tensile strength.</title>
        <authorList>
            <person name="Kono N."/>
            <person name="Nakamura H."/>
            <person name="Ohtoshi R."/>
            <person name="Tomita M."/>
            <person name="Numata K."/>
            <person name="Arakawa K."/>
        </authorList>
    </citation>
    <scope>NUCLEOTIDE SEQUENCE [LARGE SCALE GENOMIC DNA]</scope>
</reference>
<proteinExistence type="predicted"/>